<protein>
    <submittedName>
        <fullName evidence="1">Uncharacterized protein</fullName>
    </submittedName>
</protein>
<dbReference type="Proteomes" id="UP001634394">
    <property type="component" value="Unassembled WGS sequence"/>
</dbReference>
<sequence length="63" mass="7598">MEANALLRQLKMFLEGKLKRRQNRKTKEKQVRFFHLSDMFQNYEISVNALLNKCARVYAAPFY</sequence>
<dbReference type="EMBL" id="JBJQND010000016">
    <property type="protein sequence ID" value="KAL3847314.1"/>
    <property type="molecule type" value="Genomic_DNA"/>
</dbReference>
<name>A0ABD3UCS0_SINWO</name>
<proteinExistence type="predicted"/>
<gene>
    <name evidence="1" type="ORF">ACJMK2_018229</name>
</gene>
<comment type="caution">
    <text evidence="1">The sequence shown here is derived from an EMBL/GenBank/DDBJ whole genome shotgun (WGS) entry which is preliminary data.</text>
</comment>
<evidence type="ECO:0000313" key="1">
    <source>
        <dbReference type="EMBL" id="KAL3847314.1"/>
    </source>
</evidence>
<dbReference type="AlphaFoldDB" id="A0ABD3UCS0"/>
<keyword evidence="2" id="KW-1185">Reference proteome</keyword>
<accession>A0ABD3UCS0</accession>
<reference evidence="1 2" key="1">
    <citation type="submission" date="2024-11" db="EMBL/GenBank/DDBJ databases">
        <title>Chromosome-level genome assembly of the freshwater bivalve Anodonta woodiana.</title>
        <authorList>
            <person name="Chen X."/>
        </authorList>
    </citation>
    <scope>NUCLEOTIDE SEQUENCE [LARGE SCALE GENOMIC DNA]</scope>
    <source>
        <strain evidence="1">MN2024</strain>
        <tissue evidence="1">Gills</tissue>
    </source>
</reference>
<evidence type="ECO:0000313" key="2">
    <source>
        <dbReference type="Proteomes" id="UP001634394"/>
    </source>
</evidence>
<organism evidence="1 2">
    <name type="scientific">Sinanodonta woodiana</name>
    <name type="common">Chinese pond mussel</name>
    <name type="synonym">Anodonta woodiana</name>
    <dbReference type="NCBI Taxonomy" id="1069815"/>
    <lineage>
        <taxon>Eukaryota</taxon>
        <taxon>Metazoa</taxon>
        <taxon>Spiralia</taxon>
        <taxon>Lophotrochozoa</taxon>
        <taxon>Mollusca</taxon>
        <taxon>Bivalvia</taxon>
        <taxon>Autobranchia</taxon>
        <taxon>Heteroconchia</taxon>
        <taxon>Palaeoheterodonta</taxon>
        <taxon>Unionida</taxon>
        <taxon>Unionoidea</taxon>
        <taxon>Unionidae</taxon>
        <taxon>Unioninae</taxon>
        <taxon>Sinanodonta</taxon>
    </lineage>
</organism>